<feature type="transmembrane region" description="Helical" evidence="8">
    <location>
        <begin position="350"/>
        <end position="368"/>
    </location>
</feature>
<dbReference type="EMBL" id="FTOR01000001">
    <property type="protein sequence ID" value="SIS63279.1"/>
    <property type="molecule type" value="Genomic_DNA"/>
</dbReference>
<feature type="transmembrane region" description="Helical" evidence="8">
    <location>
        <begin position="257"/>
        <end position="275"/>
    </location>
</feature>
<feature type="transmembrane region" description="Helical" evidence="8">
    <location>
        <begin position="287"/>
        <end position="306"/>
    </location>
</feature>
<accession>A0A1N7KNU1</accession>
<protein>
    <submittedName>
        <fullName evidence="10">Dolichyl-phosphate-mannose-protein mannosyltransferase</fullName>
    </submittedName>
</protein>
<keyword evidence="5 8" id="KW-0812">Transmembrane</keyword>
<comment type="subcellular location">
    <subcellularLocation>
        <location evidence="1">Cell membrane</location>
        <topology evidence="1">Multi-pass membrane protein</topology>
    </subcellularLocation>
</comment>
<keyword evidence="2" id="KW-1003">Cell membrane</keyword>
<dbReference type="PANTHER" id="PTHR33908:SF11">
    <property type="entry name" value="MEMBRANE PROTEIN"/>
    <property type="match status" value="1"/>
</dbReference>
<feature type="domain" description="Glycosyltransferase RgtA/B/C/D-like" evidence="9">
    <location>
        <begin position="55"/>
        <end position="221"/>
    </location>
</feature>
<dbReference type="GO" id="GO:0009103">
    <property type="term" value="P:lipopolysaccharide biosynthetic process"/>
    <property type="evidence" value="ECO:0007669"/>
    <property type="project" value="UniProtKB-ARBA"/>
</dbReference>
<dbReference type="Pfam" id="PF13231">
    <property type="entry name" value="PMT_2"/>
    <property type="match status" value="1"/>
</dbReference>
<feature type="transmembrane region" description="Helical" evidence="8">
    <location>
        <begin position="161"/>
        <end position="191"/>
    </location>
</feature>
<evidence type="ECO:0000256" key="5">
    <source>
        <dbReference type="ARBA" id="ARBA00022692"/>
    </source>
</evidence>
<evidence type="ECO:0000256" key="6">
    <source>
        <dbReference type="ARBA" id="ARBA00022989"/>
    </source>
</evidence>
<evidence type="ECO:0000313" key="11">
    <source>
        <dbReference type="Proteomes" id="UP000186917"/>
    </source>
</evidence>
<dbReference type="GO" id="GO:0005886">
    <property type="term" value="C:plasma membrane"/>
    <property type="evidence" value="ECO:0007669"/>
    <property type="project" value="UniProtKB-SubCell"/>
</dbReference>
<keyword evidence="7 8" id="KW-0472">Membrane</keyword>
<keyword evidence="6 8" id="KW-1133">Transmembrane helix</keyword>
<dbReference type="InterPro" id="IPR038731">
    <property type="entry name" value="RgtA/B/C-like"/>
</dbReference>
<keyword evidence="11" id="KW-1185">Reference proteome</keyword>
<feature type="transmembrane region" description="Helical" evidence="8">
    <location>
        <begin position="109"/>
        <end position="129"/>
    </location>
</feature>
<name>A0A1N7KNU1_9BACT</name>
<dbReference type="OrthoDB" id="9813729at2"/>
<evidence type="ECO:0000256" key="7">
    <source>
        <dbReference type="ARBA" id="ARBA00023136"/>
    </source>
</evidence>
<keyword evidence="4 10" id="KW-0808">Transferase</keyword>
<sequence length="529" mass="59672">MPCYVDTLSMYKKQLFYLVLIAGIVRLLAAGMLELGNDEVYYYTYALHLQSNYFDHPPGVAWLIKLFTLNLRLPQEVFIRLGSVVFATVGTYISFALGKRIKNEQTGWYAALLYNASIYCGVIAGTFILPDSPQVLFWLAGLYYMVTAVQYATENKKIPPAIWLAIGILNGLCIMCKVHGVFLWGGFGLYVLFCNRRLLANPWLYVAALLTAVIISPIITWNIQNHFVTWNYHSNRVEVKQFALDADGFIQTILGQLFYNNPLNVVAIVIALVVLKKKVTLAKEVKQLLLLCGLPIIIITTLVSLFKSVLPHWSGPGFLTLLFVAAAWLDDKKAQEPVASGRTPWLIKSSLILIAVVMLGGIAFIRLLPGTIGSKEEAQYGEDDFTLDLYGWRQFGADFIPWYQQQVQAGAFKADTKIVCDKWFPAAHLDYYAARTLHIPVVGVGELNDLHHYVWLNEQRPTLQPNENALCIVPSNYPLQPDKIYENSFTGARLLHTFTQTRMGQTSRYFRVYLLTGFKGQESTPLNIQ</sequence>
<evidence type="ECO:0000256" key="3">
    <source>
        <dbReference type="ARBA" id="ARBA00022676"/>
    </source>
</evidence>
<feature type="transmembrane region" description="Helical" evidence="8">
    <location>
        <begin position="77"/>
        <end position="97"/>
    </location>
</feature>
<evidence type="ECO:0000256" key="8">
    <source>
        <dbReference type="SAM" id="Phobius"/>
    </source>
</evidence>
<dbReference type="PANTHER" id="PTHR33908">
    <property type="entry name" value="MANNOSYLTRANSFERASE YKCB-RELATED"/>
    <property type="match status" value="1"/>
</dbReference>
<feature type="transmembrane region" description="Helical" evidence="8">
    <location>
        <begin position="15"/>
        <end position="33"/>
    </location>
</feature>
<evidence type="ECO:0000259" key="9">
    <source>
        <dbReference type="Pfam" id="PF13231"/>
    </source>
</evidence>
<evidence type="ECO:0000313" key="10">
    <source>
        <dbReference type="EMBL" id="SIS63279.1"/>
    </source>
</evidence>
<dbReference type="Proteomes" id="UP000186917">
    <property type="component" value="Unassembled WGS sequence"/>
</dbReference>
<dbReference type="GO" id="GO:0016763">
    <property type="term" value="F:pentosyltransferase activity"/>
    <property type="evidence" value="ECO:0007669"/>
    <property type="project" value="TreeGrafter"/>
</dbReference>
<evidence type="ECO:0000256" key="2">
    <source>
        <dbReference type="ARBA" id="ARBA00022475"/>
    </source>
</evidence>
<keyword evidence="3 10" id="KW-0328">Glycosyltransferase</keyword>
<dbReference type="STRING" id="477680.SAMN05421788_101332"/>
<proteinExistence type="predicted"/>
<reference evidence="11" key="1">
    <citation type="submission" date="2017-01" db="EMBL/GenBank/DDBJ databases">
        <authorList>
            <person name="Varghese N."/>
            <person name="Submissions S."/>
        </authorList>
    </citation>
    <scope>NUCLEOTIDE SEQUENCE [LARGE SCALE GENOMIC DNA]</scope>
    <source>
        <strain evidence="11">DSM 21054</strain>
    </source>
</reference>
<evidence type="ECO:0000256" key="1">
    <source>
        <dbReference type="ARBA" id="ARBA00004651"/>
    </source>
</evidence>
<gene>
    <name evidence="10" type="ORF">SAMN05421788_101332</name>
</gene>
<organism evidence="10 11">
    <name type="scientific">Filimonas lacunae</name>
    <dbReference type="NCBI Taxonomy" id="477680"/>
    <lineage>
        <taxon>Bacteria</taxon>
        <taxon>Pseudomonadati</taxon>
        <taxon>Bacteroidota</taxon>
        <taxon>Chitinophagia</taxon>
        <taxon>Chitinophagales</taxon>
        <taxon>Chitinophagaceae</taxon>
        <taxon>Filimonas</taxon>
    </lineage>
</organism>
<feature type="transmembrane region" description="Helical" evidence="8">
    <location>
        <begin position="312"/>
        <end position="329"/>
    </location>
</feature>
<dbReference type="InterPro" id="IPR050297">
    <property type="entry name" value="LipidA_mod_glycosyltrf_83"/>
</dbReference>
<evidence type="ECO:0000256" key="4">
    <source>
        <dbReference type="ARBA" id="ARBA00022679"/>
    </source>
</evidence>
<dbReference type="AlphaFoldDB" id="A0A1N7KNU1"/>
<feature type="transmembrane region" description="Helical" evidence="8">
    <location>
        <begin position="203"/>
        <end position="223"/>
    </location>
</feature>